<dbReference type="SMART" id="SM00847">
    <property type="entry name" value="HA2"/>
    <property type="match status" value="1"/>
</dbReference>
<evidence type="ECO:0000256" key="7">
    <source>
        <dbReference type="ARBA" id="ARBA00023180"/>
    </source>
</evidence>
<dbReference type="InterPro" id="IPR002464">
    <property type="entry name" value="DNA/RNA_helicase_DEAH_CS"/>
</dbReference>
<comment type="similarity">
    <text evidence="1">Belongs to the GILT family.</text>
</comment>
<dbReference type="GO" id="GO:0016787">
    <property type="term" value="F:hydrolase activity"/>
    <property type="evidence" value="ECO:0007669"/>
    <property type="project" value="UniProtKB-KW"/>
</dbReference>
<dbReference type="InterPro" id="IPR001650">
    <property type="entry name" value="Helicase_C-like"/>
</dbReference>
<gene>
    <name evidence="9" type="ORF">CTOB1V02_LOCUS3689</name>
</gene>
<dbReference type="InterPro" id="IPR014001">
    <property type="entry name" value="Helicase_ATP-bd"/>
</dbReference>
<evidence type="ECO:0000256" key="3">
    <source>
        <dbReference type="ARBA" id="ARBA00022741"/>
    </source>
</evidence>
<proteinExistence type="inferred from homology"/>
<dbReference type="Pfam" id="PF21010">
    <property type="entry name" value="HA2_C"/>
    <property type="match status" value="1"/>
</dbReference>
<evidence type="ECO:0000313" key="9">
    <source>
        <dbReference type="EMBL" id="CAD7225757.1"/>
    </source>
</evidence>
<dbReference type="InterPro" id="IPR004911">
    <property type="entry name" value="Interferon-induced_GILT"/>
</dbReference>
<organism evidence="9">
    <name type="scientific">Cyprideis torosa</name>
    <dbReference type="NCBI Taxonomy" id="163714"/>
    <lineage>
        <taxon>Eukaryota</taxon>
        <taxon>Metazoa</taxon>
        <taxon>Ecdysozoa</taxon>
        <taxon>Arthropoda</taxon>
        <taxon>Crustacea</taxon>
        <taxon>Oligostraca</taxon>
        <taxon>Ostracoda</taxon>
        <taxon>Podocopa</taxon>
        <taxon>Podocopida</taxon>
        <taxon>Cytherocopina</taxon>
        <taxon>Cytheroidea</taxon>
        <taxon>Cytherideidae</taxon>
        <taxon>Cyprideis</taxon>
    </lineage>
</organism>
<dbReference type="OrthoDB" id="10253254at2759"/>
<dbReference type="EC" id="3.6.4.13" evidence="2"/>
<dbReference type="Gene3D" id="3.40.30.10">
    <property type="entry name" value="Glutaredoxin"/>
    <property type="match status" value="1"/>
</dbReference>
<dbReference type="SUPFAM" id="SSF52540">
    <property type="entry name" value="P-loop containing nucleoside triphosphate hydrolases"/>
    <property type="match status" value="1"/>
</dbReference>
<dbReference type="CDD" id="cd18791">
    <property type="entry name" value="SF2_C_RHA"/>
    <property type="match status" value="1"/>
</dbReference>
<evidence type="ECO:0000256" key="2">
    <source>
        <dbReference type="ARBA" id="ARBA00012552"/>
    </source>
</evidence>
<dbReference type="PANTHER" id="PTHR18934">
    <property type="entry name" value="ATP-DEPENDENT RNA HELICASE"/>
    <property type="match status" value="1"/>
</dbReference>
<dbReference type="SMART" id="SM00487">
    <property type="entry name" value="DEXDc"/>
    <property type="match status" value="1"/>
</dbReference>
<dbReference type="InterPro" id="IPR011709">
    <property type="entry name" value="DEAD-box_helicase_OB_fold"/>
</dbReference>
<dbReference type="GO" id="GO:0005524">
    <property type="term" value="F:ATP binding"/>
    <property type="evidence" value="ECO:0007669"/>
    <property type="project" value="UniProtKB-KW"/>
</dbReference>
<dbReference type="InterPro" id="IPR007502">
    <property type="entry name" value="Helicase-assoc_dom"/>
</dbReference>
<sequence length="1159" mass="127932">MQDGLAAVSLPSGTSSETVMFLSPFVGDDDSDGRRSGSSSETAEKTRSNPTHWSPTRVFIHSLSSLQTLVVMENSETDNANGGQQDAVVPDTPTLPWDKFHNWLHCICVVNFDLELGQALEVRIPTRGDPIAGIGNGGATSLDLMKLTPPPSPTSRFGSGVEKLLSIHGPQEPYRLIWPSKYCGETTFSASASALPSASQSLPSVPGALKPDKRTKKKRLPSSLDNKPGLYTQYKAFIGKDKVFLKQLVRGLQPSGNRPVSVQSAFLRRHLANLTQSFLQPLEAYMSTLVPKNFAPFKAPPSVSPFNPDNFIAMLEFNGPHLSTGVQGDWAGLYRKFFRSRNFAAWFDEKYSELQQTVDTAHLTALAEADVAGWSKSKGEVEKVDLFLRLRQRLDDVAREKIPVDPETMRQLRLKLEEVYSSLPDDLRPSVKKNQGKGQPKKLHALLLLAFGSAALPEQPTRECPRRVAAISIANRVSEEWGGEVGETVGYKVRFEDCTSSGTKIKYVTDGMLLREAMQDPLLRAYSVLLLDEAHERTLHTDILFGVVKNAQKERLKKGNHLKVVVMSATMDADSFAAFFNNCPIFLVEGRPHTVEIFNSTESSRMEEFKRLSADPGSNSSLPPSSMKVYSLYANLSSTKQQEAFEARSSSPSGSGKFSRKVVLATNIAETSVTIPGIKAVVDCCRAKIKSYNPSTGLESLKVSMISQAQAWQRAGRAGREGDGYCYRLIKEEDFKLLNPQPVPEILRNNLSTVILEILMIGAQDIHSFPLVDKPTPEGINVALMELSLLGAISLSTPMSKQDLKTSQVGSISLTPVGKKMSTFPLDPRFSKVLLKASELGCTEEAIAIISVLSAENVYVNSRQHPEKADEARRMFYSAEGDLITLLKIFRGYKQANDRKWCFQHFLNPRSLQYASDVCEQLKRLCKDNDIPLVSSQDTGLVRKAFAYGLFFCTAEWQPQGHYRTVSGNQAVYVHPSSSMFRGSVGGDSSPVPCVMFTEVVETTKDSREGGSAGLQCQHGQEECEGDKAIQCAQEQKLSDSQLLEFVTCLMQEKNVISRLDECATSSGYDATQLRDCVYSYEGEKLALASRSQIDREYPDMNGVPSWKINGKKDEAVQGSQLGFLQALCRALRNPPVNVCGHEHLLELSLNMMQPYGRQ</sequence>
<dbReference type="PROSITE" id="PS51192">
    <property type="entry name" value="HELICASE_ATP_BIND_1"/>
    <property type="match status" value="1"/>
</dbReference>
<evidence type="ECO:0000256" key="1">
    <source>
        <dbReference type="ARBA" id="ARBA00005679"/>
    </source>
</evidence>
<protein>
    <recommendedName>
        <fullName evidence="2">RNA helicase</fullName>
        <ecNumber evidence="2">3.6.4.13</ecNumber>
    </recommendedName>
</protein>
<dbReference type="Pfam" id="PF07717">
    <property type="entry name" value="OB_NTP_bind"/>
    <property type="match status" value="1"/>
</dbReference>
<dbReference type="InterPro" id="IPR027417">
    <property type="entry name" value="P-loop_NTPase"/>
</dbReference>
<dbReference type="Pfam" id="PF00271">
    <property type="entry name" value="Helicase_C"/>
    <property type="match status" value="1"/>
</dbReference>
<dbReference type="AlphaFoldDB" id="A0A7R8W7G1"/>
<keyword evidence="7" id="KW-0325">Glycoprotein</keyword>
<keyword evidence="4" id="KW-0378">Hydrolase</keyword>
<dbReference type="EMBL" id="OB660654">
    <property type="protein sequence ID" value="CAD7225757.1"/>
    <property type="molecule type" value="Genomic_DNA"/>
</dbReference>
<dbReference type="GO" id="GO:0005730">
    <property type="term" value="C:nucleolus"/>
    <property type="evidence" value="ECO:0007669"/>
    <property type="project" value="TreeGrafter"/>
</dbReference>
<keyword evidence="3" id="KW-0547">Nucleotide-binding</keyword>
<dbReference type="GO" id="GO:0003725">
    <property type="term" value="F:double-stranded RNA binding"/>
    <property type="evidence" value="ECO:0007669"/>
    <property type="project" value="TreeGrafter"/>
</dbReference>
<keyword evidence="5" id="KW-0347">Helicase</keyword>
<comment type="catalytic activity">
    <reaction evidence="8">
        <text>ATP + H2O = ADP + phosphate + H(+)</text>
        <dbReference type="Rhea" id="RHEA:13065"/>
        <dbReference type="ChEBI" id="CHEBI:15377"/>
        <dbReference type="ChEBI" id="CHEBI:15378"/>
        <dbReference type="ChEBI" id="CHEBI:30616"/>
        <dbReference type="ChEBI" id="CHEBI:43474"/>
        <dbReference type="ChEBI" id="CHEBI:456216"/>
        <dbReference type="EC" id="3.6.4.13"/>
    </reaction>
</comment>
<dbReference type="PANTHER" id="PTHR18934:SF118">
    <property type="entry name" value="ATP-DEPENDENT RNA HELICASE DHX33"/>
    <property type="match status" value="1"/>
</dbReference>
<name>A0A7R8W7G1_9CRUS</name>
<dbReference type="SMART" id="SM00490">
    <property type="entry name" value="HELICc"/>
    <property type="match status" value="1"/>
</dbReference>
<dbReference type="Gene3D" id="1.20.120.1080">
    <property type="match status" value="1"/>
</dbReference>
<dbReference type="Pfam" id="PF03227">
    <property type="entry name" value="GILT"/>
    <property type="match status" value="1"/>
</dbReference>
<reference evidence="9" key="1">
    <citation type="submission" date="2020-11" db="EMBL/GenBank/DDBJ databases">
        <authorList>
            <person name="Tran Van P."/>
        </authorList>
    </citation>
    <scope>NUCLEOTIDE SEQUENCE</scope>
</reference>
<dbReference type="PROSITE" id="PS51194">
    <property type="entry name" value="HELICASE_CTER"/>
    <property type="match status" value="1"/>
</dbReference>
<dbReference type="PROSITE" id="PS00690">
    <property type="entry name" value="DEAH_ATP_HELICASE"/>
    <property type="match status" value="1"/>
</dbReference>
<keyword evidence="6" id="KW-0067">ATP-binding</keyword>
<dbReference type="Gene3D" id="3.40.50.300">
    <property type="entry name" value="P-loop containing nucleotide triphosphate hydrolases"/>
    <property type="match status" value="2"/>
</dbReference>
<accession>A0A7R8W7G1</accession>
<evidence type="ECO:0000256" key="4">
    <source>
        <dbReference type="ARBA" id="ARBA00022801"/>
    </source>
</evidence>
<dbReference type="GO" id="GO:0016671">
    <property type="term" value="F:oxidoreductase activity, acting on a sulfur group of donors, disulfide as acceptor"/>
    <property type="evidence" value="ECO:0007669"/>
    <property type="project" value="InterPro"/>
</dbReference>
<evidence type="ECO:0000256" key="8">
    <source>
        <dbReference type="ARBA" id="ARBA00047984"/>
    </source>
</evidence>
<dbReference type="GO" id="GO:0045943">
    <property type="term" value="P:positive regulation of transcription by RNA polymerase I"/>
    <property type="evidence" value="ECO:0007669"/>
    <property type="project" value="TreeGrafter"/>
</dbReference>
<evidence type="ECO:0000256" key="5">
    <source>
        <dbReference type="ARBA" id="ARBA00022806"/>
    </source>
</evidence>
<evidence type="ECO:0000256" key="6">
    <source>
        <dbReference type="ARBA" id="ARBA00022840"/>
    </source>
</evidence>
<dbReference type="GO" id="GO:0003724">
    <property type="term" value="F:RNA helicase activity"/>
    <property type="evidence" value="ECO:0007669"/>
    <property type="project" value="UniProtKB-EC"/>
</dbReference>